<comment type="pathway">
    <text evidence="1 7">Pyrimidine metabolism; UMP biosynthesis via de novo pathway; (S)-dihydroorotate from bicarbonate: step 2/3.</text>
</comment>
<dbReference type="RefSeq" id="WP_014354075.1">
    <property type="nucleotide sequence ID" value="NC_016893.1"/>
</dbReference>
<dbReference type="InterPro" id="IPR006131">
    <property type="entry name" value="Asp_carbamoyltransf_Asp/Orn-bd"/>
</dbReference>
<keyword evidence="11" id="KW-1185">Reference proteome</keyword>
<feature type="binding site" evidence="7">
    <location>
        <position position="230"/>
    </location>
    <ligand>
        <name>L-aspartate</name>
        <dbReference type="ChEBI" id="CHEBI:29991"/>
    </ligand>
</feature>
<dbReference type="GO" id="GO:0006520">
    <property type="term" value="P:amino acid metabolic process"/>
    <property type="evidence" value="ECO:0007669"/>
    <property type="project" value="InterPro"/>
</dbReference>
<dbReference type="InterPro" id="IPR006132">
    <property type="entry name" value="Asp/Orn_carbamoyltranf_P-bd"/>
</dbReference>
<dbReference type="UniPathway" id="UPA00070">
    <property type="reaction ID" value="UER00116"/>
</dbReference>
<feature type="binding site" evidence="7">
    <location>
        <position position="55"/>
    </location>
    <ligand>
        <name>carbamoyl phosphate</name>
        <dbReference type="ChEBI" id="CHEBI:58228"/>
    </ligand>
</feature>
<reference evidence="10 11" key="1">
    <citation type="journal article" date="2012" name="MBio">
        <title>Insight into the transmission biology and species-specific functional capabilities of tsetse (Diptera: glossinidae) obligate symbiont wigglesworthia.</title>
        <authorList>
            <person name="Rio R.V."/>
            <person name="Symula R.E."/>
            <person name="Wang J."/>
            <person name="Lohs C."/>
            <person name="Wu Y.N."/>
            <person name="Snyder A.K."/>
            <person name="Bjornson R.D."/>
            <person name="Oshima K."/>
            <person name="Biehl B.S."/>
            <person name="Perna N.T."/>
            <person name="Hattori M."/>
            <person name="Aksoy S."/>
        </authorList>
    </citation>
    <scope>NUCLEOTIDE SEQUENCE [LARGE SCALE GENOMIC DNA]</scope>
    <source>
        <strain evidence="10">WGM</strain>
    </source>
</reference>
<organism evidence="10 11">
    <name type="scientific">Wigglesworthia glossinidia endosymbiont of Glossina morsitans morsitans</name>
    <name type="common">Yale colony</name>
    <dbReference type="NCBI Taxonomy" id="1142511"/>
    <lineage>
        <taxon>Bacteria</taxon>
        <taxon>Pseudomonadati</taxon>
        <taxon>Pseudomonadota</taxon>
        <taxon>Gammaproteobacteria</taxon>
        <taxon>Enterobacterales</taxon>
        <taxon>Erwiniaceae</taxon>
        <taxon>Wigglesworthia</taxon>
    </lineage>
</organism>
<keyword evidence="4 7" id="KW-0665">Pyrimidine biosynthesis</keyword>
<dbReference type="Proteomes" id="UP000009061">
    <property type="component" value="Chromosome"/>
</dbReference>
<dbReference type="InterPro" id="IPR006130">
    <property type="entry name" value="Asp/Orn_carbamoylTrfase"/>
</dbReference>
<evidence type="ECO:0000313" key="11">
    <source>
        <dbReference type="Proteomes" id="UP000009061"/>
    </source>
</evidence>
<comment type="function">
    <text evidence="5 7">Catalyzes the condensation of carbamoyl phosphate and aspartate to form carbamoyl aspartate and inorganic phosphate, the committed step in the de novo pyrimidine nucleotide biosynthesis pathway.</text>
</comment>
<dbReference type="InterPro" id="IPR036901">
    <property type="entry name" value="Asp/Orn_carbamoylTrfase_sf"/>
</dbReference>
<dbReference type="GO" id="GO:0004070">
    <property type="term" value="F:aspartate carbamoyltransferase activity"/>
    <property type="evidence" value="ECO:0007669"/>
    <property type="project" value="UniProtKB-UniRule"/>
</dbReference>
<evidence type="ECO:0000256" key="1">
    <source>
        <dbReference type="ARBA" id="ARBA00004852"/>
    </source>
</evidence>
<feature type="binding site" evidence="7">
    <location>
        <position position="269"/>
    </location>
    <ligand>
        <name>carbamoyl phosphate</name>
        <dbReference type="ChEBI" id="CHEBI:58228"/>
    </ligand>
</feature>
<feature type="domain" description="Aspartate/ornithine carbamoyltransferase Asp/Orn-binding" evidence="8">
    <location>
        <begin position="156"/>
        <end position="303"/>
    </location>
</feature>
<dbReference type="AlphaFoldDB" id="H6Q5U0"/>
<feature type="binding site" evidence="7">
    <location>
        <position position="85"/>
    </location>
    <ligand>
        <name>L-aspartate</name>
        <dbReference type="ChEBI" id="CHEBI:29991"/>
    </ligand>
</feature>
<dbReference type="OrthoDB" id="9774690at2"/>
<protein>
    <recommendedName>
        <fullName evidence="7">Aspartate carbamoyltransferase</fullName>
        <ecNumber evidence="7">2.1.3.2</ecNumber>
    </recommendedName>
    <alternativeName>
        <fullName evidence="7">Aspartate transcarbamylase</fullName>
        <shortName evidence="7">ATCase</shortName>
    </alternativeName>
</protein>
<dbReference type="eggNOG" id="COG0540">
    <property type="taxonomic scope" value="Bacteria"/>
</dbReference>
<dbReference type="HOGENOM" id="CLU_043846_1_2_6"/>
<evidence type="ECO:0000256" key="3">
    <source>
        <dbReference type="ARBA" id="ARBA00022679"/>
    </source>
</evidence>
<feature type="binding site" evidence="7">
    <location>
        <position position="268"/>
    </location>
    <ligand>
        <name>carbamoyl phosphate</name>
        <dbReference type="ChEBI" id="CHEBI:58228"/>
    </ligand>
</feature>
<dbReference type="FunFam" id="3.40.50.1370:FF:000002">
    <property type="entry name" value="Aspartate carbamoyltransferase 2"/>
    <property type="match status" value="1"/>
</dbReference>
<comment type="subunit">
    <text evidence="7">Heterododecamer (2C3:3R2) of six catalytic PyrB chains organized as two trimers (C3), and six regulatory PyrI chains organized as three dimers (R2).</text>
</comment>
<keyword evidence="3 7" id="KW-0808">Transferase</keyword>
<dbReference type="EC" id="2.1.3.2" evidence="7"/>
<dbReference type="PRINTS" id="PR00101">
    <property type="entry name" value="ATCASE"/>
</dbReference>
<feature type="binding site" evidence="7">
    <location>
        <position position="56"/>
    </location>
    <ligand>
        <name>carbamoyl phosphate</name>
        <dbReference type="ChEBI" id="CHEBI:58228"/>
    </ligand>
</feature>
<dbReference type="EMBL" id="CP003315">
    <property type="protein sequence ID" value="AFA41136.1"/>
    <property type="molecule type" value="Genomic_DNA"/>
</dbReference>
<dbReference type="NCBIfam" id="TIGR00670">
    <property type="entry name" value="asp_carb_tr"/>
    <property type="match status" value="1"/>
</dbReference>
<dbReference type="HAMAP" id="MF_00001">
    <property type="entry name" value="Asp_carb_tr"/>
    <property type="match status" value="1"/>
</dbReference>
<dbReference type="Pfam" id="PF02729">
    <property type="entry name" value="OTCace_N"/>
    <property type="match status" value="1"/>
</dbReference>
<comment type="similarity">
    <text evidence="2 7">Belongs to the aspartate/ornithine carbamoyltransferase superfamily. ATCase family.</text>
</comment>
<evidence type="ECO:0000259" key="9">
    <source>
        <dbReference type="Pfam" id="PF02729"/>
    </source>
</evidence>
<dbReference type="GO" id="GO:0016597">
    <property type="term" value="F:amino acid binding"/>
    <property type="evidence" value="ECO:0007669"/>
    <property type="project" value="InterPro"/>
</dbReference>
<dbReference type="Pfam" id="PF00185">
    <property type="entry name" value="OTCace"/>
    <property type="match status" value="1"/>
</dbReference>
<name>H6Q5U0_WIGGL</name>
<dbReference type="KEGG" id="wgl:WIGMOR_0298"/>
<dbReference type="Gene3D" id="3.40.50.1370">
    <property type="entry name" value="Aspartate/ornithine carbamoyltransferase"/>
    <property type="match status" value="2"/>
</dbReference>
<dbReference type="GO" id="GO:0006207">
    <property type="term" value="P:'de novo' pyrimidine nucleobase biosynthetic process"/>
    <property type="evidence" value="ECO:0007669"/>
    <property type="project" value="InterPro"/>
</dbReference>
<evidence type="ECO:0000259" key="8">
    <source>
        <dbReference type="Pfam" id="PF00185"/>
    </source>
</evidence>
<dbReference type="GO" id="GO:0044205">
    <property type="term" value="P:'de novo' UMP biosynthetic process"/>
    <property type="evidence" value="ECO:0007669"/>
    <property type="project" value="UniProtKB-UniRule"/>
</dbReference>
<dbReference type="InterPro" id="IPR002082">
    <property type="entry name" value="Asp_carbamoyltransf"/>
</dbReference>
<dbReference type="PANTHER" id="PTHR45753">
    <property type="entry name" value="ORNITHINE CARBAMOYLTRANSFERASE, MITOCHONDRIAL"/>
    <property type="match status" value="1"/>
</dbReference>
<dbReference type="PROSITE" id="PS00097">
    <property type="entry name" value="CARBAMOYLTRANSFERASE"/>
    <property type="match status" value="1"/>
</dbReference>
<accession>H6Q5U0</accession>
<proteinExistence type="inferred from homology"/>
<feature type="domain" description="Aspartate/ornithine carbamoyltransferase carbamoyl-P binding" evidence="9">
    <location>
        <begin position="8"/>
        <end position="147"/>
    </location>
</feature>
<evidence type="ECO:0000256" key="2">
    <source>
        <dbReference type="ARBA" id="ARBA00008896"/>
    </source>
</evidence>
<dbReference type="SUPFAM" id="SSF53671">
    <property type="entry name" value="Aspartate/ornithine carbamoyltransferase"/>
    <property type="match status" value="1"/>
</dbReference>
<dbReference type="NCBIfam" id="NF002032">
    <property type="entry name" value="PRK00856.1"/>
    <property type="match status" value="1"/>
</dbReference>
<gene>
    <name evidence="7 10" type="primary">pyrB</name>
    <name evidence="10" type="ORF">WIGMOR_0298</name>
</gene>
<feature type="binding site" evidence="7">
    <location>
        <position position="106"/>
    </location>
    <ligand>
        <name>carbamoyl phosphate</name>
        <dbReference type="ChEBI" id="CHEBI:58228"/>
    </ligand>
</feature>
<comment type="catalytic activity">
    <reaction evidence="6 7">
        <text>carbamoyl phosphate + L-aspartate = N-carbamoyl-L-aspartate + phosphate + H(+)</text>
        <dbReference type="Rhea" id="RHEA:20013"/>
        <dbReference type="ChEBI" id="CHEBI:15378"/>
        <dbReference type="ChEBI" id="CHEBI:29991"/>
        <dbReference type="ChEBI" id="CHEBI:32814"/>
        <dbReference type="ChEBI" id="CHEBI:43474"/>
        <dbReference type="ChEBI" id="CHEBI:58228"/>
        <dbReference type="EC" id="2.1.3.2"/>
    </reaction>
</comment>
<evidence type="ECO:0000256" key="4">
    <source>
        <dbReference type="ARBA" id="ARBA00022975"/>
    </source>
</evidence>
<evidence type="ECO:0000256" key="7">
    <source>
        <dbReference type="HAMAP-Rule" id="MF_00001"/>
    </source>
</evidence>
<dbReference type="PRINTS" id="PR00100">
    <property type="entry name" value="AOTCASE"/>
</dbReference>
<dbReference type="FunFam" id="3.40.50.1370:FF:000001">
    <property type="entry name" value="Aspartate carbamoyltransferase"/>
    <property type="match status" value="1"/>
</dbReference>
<dbReference type="STRING" id="1142511.WIGMOR_0298"/>
<feature type="binding site" evidence="7">
    <location>
        <position position="138"/>
    </location>
    <ligand>
        <name>carbamoyl phosphate</name>
        <dbReference type="ChEBI" id="CHEBI:58228"/>
    </ligand>
</feature>
<evidence type="ECO:0000313" key="10">
    <source>
        <dbReference type="EMBL" id="AFA41136.1"/>
    </source>
</evidence>
<feature type="binding site" evidence="7">
    <location>
        <position position="168"/>
    </location>
    <ligand>
        <name>L-aspartate</name>
        <dbReference type="ChEBI" id="CHEBI:29991"/>
    </ligand>
</feature>
<dbReference type="PANTHER" id="PTHR45753:SF6">
    <property type="entry name" value="ASPARTATE CARBAMOYLTRANSFERASE"/>
    <property type="match status" value="1"/>
</dbReference>
<dbReference type="GO" id="GO:0005829">
    <property type="term" value="C:cytosol"/>
    <property type="evidence" value="ECO:0007669"/>
    <property type="project" value="TreeGrafter"/>
</dbReference>
<feature type="binding site" evidence="7">
    <location>
        <position position="135"/>
    </location>
    <ligand>
        <name>carbamoyl phosphate</name>
        <dbReference type="ChEBI" id="CHEBI:58228"/>
    </ligand>
</feature>
<evidence type="ECO:0000256" key="5">
    <source>
        <dbReference type="ARBA" id="ARBA00043884"/>
    </source>
</evidence>
<evidence type="ECO:0000256" key="6">
    <source>
        <dbReference type="ARBA" id="ARBA00048859"/>
    </source>
</evidence>
<sequence length="309" mass="35296">MINPLYKKHLISISDFTKDHLQLILKIAFQLKNKSQPKLLKNKIIAVCFLEASTRTRLSFESAIYRLGASSIGFSDASHTSLAKKGESFIDTILVISKYVDAIILRHPKEGASKLASEHSGGIPVINAGDGSNQHPTQTILDLFSIQDTQGRLNHLEIAIVGDLKYSRTVHSLTQALSKFKNNRIHFIAHQELMLPKYIINILKEKKIEYYFHNEVKDVIKRIDILYMTRIQKERLDVSEYAKIHAKFVLSRKDLFFAKKTLKILHPLPRADEISYEVDSTNHAYYFQQAANGIFVRQAILAVIFNKSF</sequence>